<sequence>MSARIDSISPCFIVSDVTQSIAFYRDRLGFEVMYQDPETNPFFAIVQRGNIMLFLKSDREAHPQPNHLNHHYMKWDAYLSVPDPEALAAEFTTNGAIFLKPLGITTENLLGFEISDPDQYILFFGRPDTPAA</sequence>
<protein>
    <submittedName>
        <fullName evidence="2">VOC family protein</fullName>
    </submittedName>
</protein>
<dbReference type="RefSeq" id="WP_263337814.1">
    <property type="nucleotide sequence ID" value="NZ_JAGSYH010000004.1"/>
</dbReference>
<dbReference type="Pfam" id="PF00903">
    <property type="entry name" value="Glyoxalase"/>
    <property type="match status" value="1"/>
</dbReference>
<dbReference type="InterPro" id="IPR037523">
    <property type="entry name" value="VOC_core"/>
</dbReference>
<dbReference type="InterPro" id="IPR029068">
    <property type="entry name" value="Glyas_Bleomycin-R_OHBP_Dase"/>
</dbReference>
<accession>A0ABW1EF96</accession>
<dbReference type="SUPFAM" id="SSF54593">
    <property type="entry name" value="Glyoxalase/Bleomycin resistance protein/Dihydroxybiphenyl dioxygenase"/>
    <property type="match status" value="1"/>
</dbReference>
<evidence type="ECO:0000313" key="3">
    <source>
        <dbReference type="Proteomes" id="UP001596091"/>
    </source>
</evidence>
<comment type="caution">
    <text evidence="2">The sequence shown here is derived from an EMBL/GenBank/DDBJ whole genome shotgun (WGS) entry which is preliminary data.</text>
</comment>
<dbReference type="PROSITE" id="PS51819">
    <property type="entry name" value="VOC"/>
    <property type="match status" value="1"/>
</dbReference>
<dbReference type="Gene3D" id="3.10.180.10">
    <property type="entry name" value="2,3-Dihydroxybiphenyl 1,2-Dioxygenase, domain 1"/>
    <property type="match status" value="1"/>
</dbReference>
<organism evidence="2 3">
    <name type="scientific">Acidicapsa dinghuensis</name>
    <dbReference type="NCBI Taxonomy" id="2218256"/>
    <lineage>
        <taxon>Bacteria</taxon>
        <taxon>Pseudomonadati</taxon>
        <taxon>Acidobacteriota</taxon>
        <taxon>Terriglobia</taxon>
        <taxon>Terriglobales</taxon>
        <taxon>Acidobacteriaceae</taxon>
        <taxon>Acidicapsa</taxon>
    </lineage>
</organism>
<dbReference type="EMBL" id="JBHSPH010000002">
    <property type="protein sequence ID" value="MFC5861942.1"/>
    <property type="molecule type" value="Genomic_DNA"/>
</dbReference>
<dbReference type="InterPro" id="IPR004360">
    <property type="entry name" value="Glyas_Fos-R_dOase_dom"/>
</dbReference>
<feature type="domain" description="VOC" evidence="1">
    <location>
        <begin position="4"/>
        <end position="127"/>
    </location>
</feature>
<reference evidence="3" key="1">
    <citation type="journal article" date="2019" name="Int. J. Syst. Evol. Microbiol.">
        <title>The Global Catalogue of Microorganisms (GCM) 10K type strain sequencing project: providing services to taxonomists for standard genome sequencing and annotation.</title>
        <authorList>
            <consortium name="The Broad Institute Genomics Platform"/>
            <consortium name="The Broad Institute Genome Sequencing Center for Infectious Disease"/>
            <person name="Wu L."/>
            <person name="Ma J."/>
        </authorList>
    </citation>
    <scope>NUCLEOTIDE SEQUENCE [LARGE SCALE GENOMIC DNA]</scope>
    <source>
        <strain evidence="3">JCM 4087</strain>
    </source>
</reference>
<keyword evidence="3" id="KW-1185">Reference proteome</keyword>
<proteinExistence type="predicted"/>
<dbReference type="Proteomes" id="UP001596091">
    <property type="component" value="Unassembled WGS sequence"/>
</dbReference>
<evidence type="ECO:0000313" key="2">
    <source>
        <dbReference type="EMBL" id="MFC5861942.1"/>
    </source>
</evidence>
<gene>
    <name evidence="2" type="ORF">ACFPT7_06530</name>
</gene>
<evidence type="ECO:0000259" key="1">
    <source>
        <dbReference type="PROSITE" id="PS51819"/>
    </source>
</evidence>
<name>A0ABW1EF96_9BACT</name>